<dbReference type="RefSeq" id="XP_040755124.1">
    <property type="nucleotide sequence ID" value="XM_040893084.1"/>
</dbReference>
<dbReference type="VEuPathDB" id="FungiDB:P175DRAFT_04170"/>
<gene>
    <name evidence="1" type="ORF">P175DRAFT_04170</name>
</gene>
<evidence type="ECO:0000313" key="2">
    <source>
        <dbReference type="Proteomes" id="UP000244073"/>
    </source>
</evidence>
<dbReference type="AlphaFoldDB" id="A0A2T5M5C4"/>
<evidence type="ECO:0000313" key="1">
    <source>
        <dbReference type="EMBL" id="PTU23732.1"/>
    </source>
</evidence>
<organism evidence="1 2">
    <name type="scientific">Aspergillus ochraceoroseus IBT 24754</name>
    <dbReference type="NCBI Taxonomy" id="1392256"/>
    <lineage>
        <taxon>Eukaryota</taxon>
        <taxon>Fungi</taxon>
        <taxon>Dikarya</taxon>
        <taxon>Ascomycota</taxon>
        <taxon>Pezizomycotina</taxon>
        <taxon>Eurotiomycetes</taxon>
        <taxon>Eurotiomycetidae</taxon>
        <taxon>Eurotiales</taxon>
        <taxon>Aspergillaceae</taxon>
        <taxon>Aspergillus</taxon>
        <taxon>Aspergillus subgen. Nidulantes</taxon>
    </lineage>
</organism>
<proteinExistence type="predicted"/>
<name>A0A2T5M5C4_9EURO</name>
<dbReference type="GeneID" id="63809966"/>
<comment type="caution">
    <text evidence="1">The sequence shown here is derived from an EMBL/GenBank/DDBJ whole genome shotgun (WGS) entry which is preliminary data.</text>
</comment>
<dbReference type="EMBL" id="MSFN02000001">
    <property type="protein sequence ID" value="PTU23732.1"/>
    <property type="molecule type" value="Genomic_DNA"/>
</dbReference>
<dbReference type="Proteomes" id="UP000244073">
    <property type="component" value="Unassembled WGS sequence"/>
</dbReference>
<protein>
    <submittedName>
        <fullName evidence="1">Uncharacterized protein</fullName>
    </submittedName>
</protein>
<accession>A0A2T5M5C4</accession>
<sequence>MGSNFEGFRMFVASSCWLSLLDSYTLSRAGMDSIFILSESESPSPLRSISGGQECELLLQHVGPEEGSCTCALH</sequence>
<reference evidence="1 2" key="1">
    <citation type="journal article" date="2018" name="Proc. Natl. Acad. Sci. U.S.A.">
        <title>Linking secondary metabolites to gene clusters through genome sequencing of six diverse Aspergillus species.</title>
        <authorList>
            <person name="Kaerboelling I."/>
            <person name="Vesth T.C."/>
            <person name="Frisvad J.C."/>
            <person name="Nybo J.L."/>
            <person name="Theobald S."/>
            <person name="Kuo A."/>
            <person name="Bowyer P."/>
            <person name="Matsuda Y."/>
            <person name="Mondo S."/>
            <person name="Lyhne E.K."/>
            <person name="Kogle M.E."/>
            <person name="Clum A."/>
            <person name="Lipzen A."/>
            <person name="Salamov A."/>
            <person name="Ngan C.Y."/>
            <person name="Daum C."/>
            <person name="Chiniquy J."/>
            <person name="Barry K."/>
            <person name="LaButti K."/>
            <person name="Haridas S."/>
            <person name="Simmons B.A."/>
            <person name="Magnuson J.K."/>
            <person name="Mortensen U.H."/>
            <person name="Larsen T.O."/>
            <person name="Grigoriev I.V."/>
            <person name="Baker S.E."/>
            <person name="Andersen M.R."/>
        </authorList>
    </citation>
    <scope>NUCLEOTIDE SEQUENCE [LARGE SCALE GENOMIC DNA]</scope>
    <source>
        <strain evidence="1 2">IBT 24754</strain>
    </source>
</reference>